<proteinExistence type="predicted"/>
<keyword evidence="1" id="KW-0812">Transmembrane</keyword>
<gene>
    <name evidence="2" type="ORF">ACFSOY_13000</name>
</gene>
<sequence>MDKLLKLYEALTQNLKLLGTVIGILLGLFFLIFGLFKTIIFGCFVIGGFYVGKMLEEREGWRDVIDKIVPDKYRE</sequence>
<name>A0ABW4ZY76_9BACL</name>
<dbReference type="Pfam" id="PF10031">
    <property type="entry name" value="DUF2273"/>
    <property type="match status" value="1"/>
</dbReference>
<feature type="transmembrane region" description="Helical" evidence="1">
    <location>
        <begin position="20"/>
        <end position="52"/>
    </location>
</feature>
<dbReference type="Proteomes" id="UP001597343">
    <property type="component" value="Unassembled WGS sequence"/>
</dbReference>
<keyword evidence="1" id="KW-1133">Transmembrane helix</keyword>
<keyword evidence="3" id="KW-1185">Reference proteome</keyword>
<evidence type="ECO:0000313" key="2">
    <source>
        <dbReference type="EMBL" id="MFD2170902.1"/>
    </source>
</evidence>
<dbReference type="RefSeq" id="WP_386047283.1">
    <property type="nucleotide sequence ID" value="NZ_JBHUIO010000008.1"/>
</dbReference>
<keyword evidence="1" id="KW-0472">Membrane</keyword>
<protein>
    <submittedName>
        <fullName evidence="2">DUF2273 domain-containing protein</fullName>
    </submittedName>
</protein>
<evidence type="ECO:0000256" key="1">
    <source>
        <dbReference type="SAM" id="Phobius"/>
    </source>
</evidence>
<accession>A0ABW4ZY76</accession>
<dbReference type="InterPro" id="IPR018730">
    <property type="entry name" value="DUF2273"/>
</dbReference>
<dbReference type="EMBL" id="JBHUIO010000008">
    <property type="protein sequence ID" value="MFD2170902.1"/>
    <property type="molecule type" value="Genomic_DNA"/>
</dbReference>
<organism evidence="2 3">
    <name type="scientific">Tumebacillus lipolyticus</name>
    <dbReference type="NCBI Taxonomy" id="1280370"/>
    <lineage>
        <taxon>Bacteria</taxon>
        <taxon>Bacillati</taxon>
        <taxon>Bacillota</taxon>
        <taxon>Bacilli</taxon>
        <taxon>Bacillales</taxon>
        <taxon>Alicyclobacillaceae</taxon>
        <taxon>Tumebacillus</taxon>
    </lineage>
</organism>
<evidence type="ECO:0000313" key="3">
    <source>
        <dbReference type="Proteomes" id="UP001597343"/>
    </source>
</evidence>
<comment type="caution">
    <text evidence="2">The sequence shown here is derived from an EMBL/GenBank/DDBJ whole genome shotgun (WGS) entry which is preliminary data.</text>
</comment>
<reference evidence="3" key="1">
    <citation type="journal article" date="2019" name="Int. J. Syst. Evol. Microbiol.">
        <title>The Global Catalogue of Microorganisms (GCM) 10K type strain sequencing project: providing services to taxonomists for standard genome sequencing and annotation.</title>
        <authorList>
            <consortium name="The Broad Institute Genomics Platform"/>
            <consortium name="The Broad Institute Genome Sequencing Center for Infectious Disease"/>
            <person name="Wu L."/>
            <person name="Ma J."/>
        </authorList>
    </citation>
    <scope>NUCLEOTIDE SEQUENCE [LARGE SCALE GENOMIC DNA]</scope>
    <source>
        <strain evidence="3">CGMCC 1.13574</strain>
    </source>
</reference>